<dbReference type="SUPFAM" id="SSF51206">
    <property type="entry name" value="cAMP-binding domain-like"/>
    <property type="match status" value="1"/>
</dbReference>
<organism evidence="2 3">
    <name type="scientific">Listeria cornellensis FSL F6-0969</name>
    <dbReference type="NCBI Taxonomy" id="1265820"/>
    <lineage>
        <taxon>Bacteria</taxon>
        <taxon>Bacillati</taxon>
        <taxon>Bacillota</taxon>
        <taxon>Bacilli</taxon>
        <taxon>Bacillales</taxon>
        <taxon>Listeriaceae</taxon>
        <taxon>Listeria</taxon>
    </lineage>
</organism>
<dbReference type="STRING" id="1265820.PCORN_18681"/>
<dbReference type="PATRIC" id="fig|1265820.5.peg.3681"/>
<keyword evidence="3" id="KW-1185">Reference proteome</keyword>
<comment type="caution">
    <text evidence="2">The sequence shown here is derived from an EMBL/GenBank/DDBJ whole genome shotgun (WGS) entry which is preliminary data.</text>
</comment>
<gene>
    <name evidence="2" type="ORF">PCORN_18681</name>
</gene>
<evidence type="ECO:0000313" key="3">
    <source>
        <dbReference type="Proteomes" id="UP000019254"/>
    </source>
</evidence>
<proteinExistence type="predicted"/>
<dbReference type="Proteomes" id="UP000019254">
    <property type="component" value="Unassembled WGS sequence"/>
</dbReference>
<evidence type="ECO:0000313" key="2">
    <source>
        <dbReference type="EMBL" id="EUJ24344.1"/>
    </source>
</evidence>
<name>W7BB41_9LIST</name>
<dbReference type="AlphaFoldDB" id="W7BB41"/>
<dbReference type="EMBL" id="AODE01000053">
    <property type="protein sequence ID" value="EUJ24344.1"/>
    <property type="molecule type" value="Genomic_DNA"/>
</dbReference>
<evidence type="ECO:0008006" key="4">
    <source>
        <dbReference type="Google" id="ProtNLM"/>
    </source>
</evidence>
<dbReference type="InterPro" id="IPR018490">
    <property type="entry name" value="cNMP-bd_dom_sf"/>
</dbReference>
<sequence>MDLILNDVYSYETIEREFNTKQLFALLSDKSFLEVSSQKIYIKKGERIELGKDKLDYVYYISQGVAAASIRDQIIDFRGATDFFWSSG</sequence>
<protein>
    <recommendedName>
        <fullName evidence="4">Cyclic nucleotide-binding domain-containing protein</fullName>
    </recommendedName>
</protein>
<evidence type="ECO:0000256" key="1">
    <source>
        <dbReference type="ARBA" id="ARBA00023159"/>
    </source>
</evidence>
<keyword evidence="1" id="KW-0010">Activator</keyword>
<reference evidence="2 3" key="1">
    <citation type="journal article" date="2014" name="Int. J. Syst. Evol. Microbiol.">
        <title>Listeria floridensis sp. nov., Listeria aquatica sp. nov., Listeria cornellensis sp. nov., Listeria riparia sp. nov. and Listeria grandensis sp. nov., from agricultural and natural environments.</title>
        <authorList>
            <person name="den Bakker H.C."/>
            <person name="Warchocki S."/>
            <person name="Wright E.M."/>
            <person name="Allred A.F."/>
            <person name="Ahlstrom C."/>
            <person name="Manuel C.S."/>
            <person name="Stasiewicz M.J."/>
            <person name="Burrell A."/>
            <person name="Roof S."/>
            <person name="Strawn L."/>
            <person name="Fortes E.D."/>
            <person name="Nightingale K.K."/>
            <person name="Kephart D."/>
            <person name="Wiedmann M."/>
        </authorList>
    </citation>
    <scope>NUCLEOTIDE SEQUENCE [LARGE SCALE GENOMIC DNA]</scope>
    <source>
        <strain evidence="3">FSL F6-969</strain>
    </source>
</reference>
<accession>W7BB41</accession>